<name>A0A1B6MMW4_9HEMI</name>
<dbReference type="Pfam" id="PF00533">
    <property type="entry name" value="BRCT"/>
    <property type="match status" value="1"/>
</dbReference>
<dbReference type="InterPro" id="IPR049936">
    <property type="entry name" value="TopBP1_BRCT_8"/>
</dbReference>
<keyword evidence="1" id="KW-0677">Repeat</keyword>
<dbReference type="CDD" id="cd17738">
    <property type="entry name" value="BRCT_TopBP1_rpt7"/>
    <property type="match status" value="1"/>
</dbReference>
<dbReference type="EMBL" id="GEBQ01002693">
    <property type="protein sequence ID" value="JAT37284.1"/>
    <property type="molecule type" value="Transcribed_RNA"/>
</dbReference>
<dbReference type="FunFam" id="3.40.50.10190:FF:000018">
    <property type="entry name" value="DNA topoisomerase 2-binding protein 1"/>
    <property type="match status" value="1"/>
</dbReference>
<dbReference type="GO" id="GO:0006270">
    <property type="term" value="P:DNA replication initiation"/>
    <property type="evidence" value="ECO:0007669"/>
    <property type="project" value="TreeGrafter"/>
</dbReference>
<feature type="domain" description="BRCT" evidence="3">
    <location>
        <begin position="112"/>
        <end position="179"/>
    </location>
</feature>
<evidence type="ECO:0000313" key="4">
    <source>
        <dbReference type="EMBL" id="JAT37284.1"/>
    </source>
</evidence>
<dbReference type="InterPro" id="IPR059215">
    <property type="entry name" value="BRCT2_TopBP1-like"/>
</dbReference>
<dbReference type="InterPro" id="IPR036420">
    <property type="entry name" value="BRCT_dom_sf"/>
</dbReference>
<dbReference type="CDD" id="cd17728">
    <property type="entry name" value="BRCT_TopBP1_rpt8"/>
    <property type="match status" value="1"/>
</dbReference>
<evidence type="ECO:0000256" key="2">
    <source>
        <dbReference type="SAM" id="MobiDB-lite"/>
    </source>
</evidence>
<reference evidence="4" key="1">
    <citation type="submission" date="2015-11" db="EMBL/GenBank/DDBJ databases">
        <title>De novo transcriptome assembly of four potential Pierce s Disease insect vectors from Arizona vineyards.</title>
        <authorList>
            <person name="Tassone E.E."/>
        </authorList>
    </citation>
    <scope>NUCLEOTIDE SEQUENCE</scope>
</reference>
<feature type="domain" description="BRCT" evidence="3">
    <location>
        <begin position="625"/>
        <end position="722"/>
    </location>
</feature>
<dbReference type="CDD" id="cd17718">
    <property type="entry name" value="BRCT_TopBP1_rpt3"/>
    <property type="match status" value="1"/>
</dbReference>
<accession>A0A1B6MMW4</accession>
<dbReference type="InterPro" id="IPR001357">
    <property type="entry name" value="BRCT_dom"/>
</dbReference>
<proteinExistence type="predicted"/>
<feature type="domain" description="BRCT" evidence="3">
    <location>
        <begin position="198"/>
        <end position="287"/>
    </location>
</feature>
<feature type="compositionally biased region" description="Pro residues" evidence="2">
    <location>
        <begin position="749"/>
        <end position="766"/>
    </location>
</feature>
<feature type="domain" description="BRCT" evidence="3">
    <location>
        <begin position="534"/>
        <end position="619"/>
    </location>
</feature>
<dbReference type="GO" id="GO:0007095">
    <property type="term" value="P:mitotic G2 DNA damage checkpoint signaling"/>
    <property type="evidence" value="ECO:0007669"/>
    <property type="project" value="TreeGrafter"/>
</dbReference>
<sequence length="1287" mass="141597">MDKKLKKEVRIYFVVPEGCSLGEVNDCMKMAFQEAKEADLSPKWLTAEEADETTSTKNTVFILQEFAGTIFEKLRKTKSVVCGPMCLRSCIADGLGIPENKSPVFTTAMRNIVVTASQVPPATKVEIKQKVGFMGGVYVSNLVESVTHLVTNAVRSSKYEIAGERGIPAMTIPWVEAVWKESQERNVKATDPAIVAKYKCPIFMNMSISCSNLSKSEKEEIRDLIAKNGGTFSVQLRSKETTLLVLNEPRGEKYQAARSWELPCVRPSYIRESVRCGYAVPSQAHLVTPTVSCSTPTKGDDAPNFTCNSESISMINMDMSKSRVDETQVTMCSQAGTQQRPTRHSGGDYVQIVNSLNVSEAKKAGSFVDGCKIYLSGFTDTEQEKLRRILSLGGATVFSELSESASHVLIGEFVIKDIKALTAMAQKPHIVTLDWVVASVKQQSPANEEPFYCLETKRMDPEPPSPLSQKGMQLLQPAPADMSEATNKMPPPIRPPVTRKLLSEFLVENTKSPAKVHKPDESLDVTASSVQGSVASDFFQGLEFLIAGFNSEITSKLEAAIVEEGGRVVAPTFTGIADYAIVPVQATIPNITAVDVVTNLWVEECLDLSELLEVKYYHQPLSLSSDRQPLADCCVSISSYGGKEKMFLIELARELGAVYQDVFARVSKQEKGILASTHLICPKPEGQKYTAATKWRLPVVTKDWLLACAQQGVKISETLHCVGDVKDVSSVEQTPSRSVAADSHKSTPAVPPLSEPVTPTPAPGPSHPVVSSLKRKSTAQTPEEDYSPFHVSTPDTPYGQVFETPTTEVKKGWKRFINQFPDWKPTSPPHKKNTNRLSTPLSELKRRIWAAALETSAEQPVNSNEDSEKAECCAGGDVSLDRNPVRDEWKTPNHTSAKKQKLDTPESSSKNCENLQPRKLSFGRATPSASDFKGAAGTPSTTSKKPQPLSARATKQLRSESNSELNENPPMVEKSPTNVKVAAMLGKLHKRMSTPSSSTEEQALPQRELVHNPMAVDKPVAGLSGPLTESQPLLGWEDPVESAERAKVKNSTPLTVERPNRTSSIVRMPRRFVLSNVKEKEKHEEELLQLGEEVLTTIQYEAETTHLIMDEPLRSEKLLCCLAAGKWVLHTSYIDHMMQHNQYMPDEAKYEWGNPANAMVLPRLKPGSIAEQLAQAAVRWRRQLAIHGGGAFSDMRVILLAGNKYDSYKRLIEAGSGKVLAATNISKATHCFVEEKSIATMPVPMSEFVAHKVPCLPPIFICDLLTKFPPPSAEDSLIAEYRKLRNN</sequence>
<feature type="region of interest" description="Disordered" evidence="2">
    <location>
        <begin position="733"/>
        <end position="800"/>
    </location>
</feature>
<dbReference type="PANTHER" id="PTHR13561">
    <property type="entry name" value="DNA REPLICATION REGULATOR DPB11-RELATED"/>
    <property type="match status" value="1"/>
</dbReference>
<evidence type="ECO:0000259" key="3">
    <source>
        <dbReference type="PROSITE" id="PS50172"/>
    </source>
</evidence>
<protein>
    <recommendedName>
        <fullName evidence="3">BRCT domain-containing protein</fullName>
    </recommendedName>
</protein>
<dbReference type="SMART" id="SM00292">
    <property type="entry name" value="BRCT"/>
    <property type="match status" value="7"/>
</dbReference>
<dbReference type="CDD" id="cd17731">
    <property type="entry name" value="BRCT_TopBP1_rpt2_like"/>
    <property type="match status" value="1"/>
</dbReference>
<gene>
    <name evidence="4" type="ORF">g.40557</name>
</gene>
<dbReference type="GO" id="GO:0033314">
    <property type="term" value="P:mitotic DNA replication checkpoint signaling"/>
    <property type="evidence" value="ECO:0007669"/>
    <property type="project" value="TreeGrafter"/>
</dbReference>
<feature type="region of interest" description="Disordered" evidence="2">
    <location>
        <begin position="856"/>
        <end position="976"/>
    </location>
</feature>
<dbReference type="Pfam" id="PF12738">
    <property type="entry name" value="PTCB-BRCT"/>
    <property type="match status" value="3"/>
</dbReference>
<organism evidence="4">
    <name type="scientific">Graphocephala atropunctata</name>
    <dbReference type="NCBI Taxonomy" id="36148"/>
    <lineage>
        <taxon>Eukaryota</taxon>
        <taxon>Metazoa</taxon>
        <taxon>Ecdysozoa</taxon>
        <taxon>Arthropoda</taxon>
        <taxon>Hexapoda</taxon>
        <taxon>Insecta</taxon>
        <taxon>Pterygota</taxon>
        <taxon>Neoptera</taxon>
        <taxon>Paraneoptera</taxon>
        <taxon>Hemiptera</taxon>
        <taxon>Auchenorrhyncha</taxon>
        <taxon>Membracoidea</taxon>
        <taxon>Cicadellidae</taxon>
        <taxon>Cicadellinae</taxon>
        <taxon>Cicadellini</taxon>
        <taxon>Graphocephala</taxon>
    </lineage>
</organism>
<dbReference type="SUPFAM" id="SSF52113">
    <property type="entry name" value="BRCT domain"/>
    <property type="match status" value="6"/>
</dbReference>
<feature type="compositionally biased region" description="Polar residues" evidence="2">
    <location>
        <begin position="905"/>
        <end position="914"/>
    </location>
</feature>
<dbReference type="Gene3D" id="3.40.50.10190">
    <property type="entry name" value="BRCT domain"/>
    <property type="match status" value="8"/>
</dbReference>
<dbReference type="PANTHER" id="PTHR13561:SF20">
    <property type="entry name" value="DNA TOPOISOMERASE 2-BINDING PROTEIN 1"/>
    <property type="match status" value="1"/>
</dbReference>
<evidence type="ECO:0000256" key="1">
    <source>
        <dbReference type="ARBA" id="ARBA00022737"/>
    </source>
</evidence>
<feature type="compositionally biased region" description="Basic and acidic residues" evidence="2">
    <location>
        <begin position="879"/>
        <end position="891"/>
    </location>
</feature>
<dbReference type="PROSITE" id="PS50172">
    <property type="entry name" value="BRCT"/>
    <property type="match status" value="5"/>
</dbReference>
<feature type="domain" description="BRCT" evidence="3">
    <location>
        <begin position="363"/>
        <end position="453"/>
    </location>
</feature>
<dbReference type="FunFam" id="3.40.50.10190:FF:000021">
    <property type="entry name" value="DNA topoisomerase II binding protein 1"/>
    <property type="match status" value="1"/>
</dbReference>
<dbReference type="FunFam" id="3.40.50.10190:FF:000020">
    <property type="entry name" value="DNA topoisomerase II binding protein 1"/>
    <property type="match status" value="1"/>
</dbReference>
<dbReference type="Pfam" id="PF16770">
    <property type="entry name" value="RTT107_BRCT_5"/>
    <property type="match status" value="1"/>
</dbReference>